<accession>A0A7S3NID0</accession>
<sequence length="620" mass="69181">MTTAGMRLNDDDLEVSLIEDETLLKTTAPVAISCDRIGYIVRLPSPVPWKIGEKKTILEGITVNFEAGSITAMLGPSGAGKSTLLEVLGGFNHNRGLVLGDLSARSKDGEIEIDIFDCACLIPQDDVLLPGLSPRETLIFSAQLRGVAKERVDKILYQLGLLDCADTRVGSVEKKGLSGGQRKRLSISLELLDNPGLILADEPTSGLDSKMAADVIHLLRNLSSKEERTVITTIHQPTSTMYHSFDYVVLLAKGRICYAGPPGDYAALTTNTTMQVSENVNPAEIFMEWLQDEEKVESMITKWGRYTSGPPISLALKSKRKASFFQCFLKKKRRRQRSTSILSQAIILGRRQLMDKLKDPEKFISSITVKILIGFIIGGVWVNQSGHKETNIFPVQGALFIVSINSMMDTVFVTALSLTHSKALLLREYKNGFYSLFPRHVAVLFVDSLLASVATLAMALPVYFLVGLRRELFIFLRYLLICILLVCLGVSFGHCIGTLADNFQQVQSLVSPSLTPLILFSGYMIPQKQIPYWGKWLYDVSFFQYAMTLFQINQFRDFNFHDCSDLERKFTGCYQTGGQFLRDNDMNPTLSARYFFILAAYAVLLFFVSYVAYSQAIARL</sequence>
<keyword evidence="7 8" id="KW-0472">Membrane</keyword>
<keyword evidence="6 8" id="KW-1133">Transmembrane helix</keyword>
<dbReference type="PANTHER" id="PTHR48041:SF139">
    <property type="entry name" value="PROTEIN SCARLET"/>
    <property type="match status" value="1"/>
</dbReference>
<dbReference type="InterPro" id="IPR013525">
    <property type="entry name" value="ABC2_TM"/>
</dbReference>
<feature type="domain" description="ABC transporter" evidence="9">
    <location>
        <begin position="41"/>
        <end position="278"/>
    </location>
</feature>
<keyword evidence="3 8" id="KW-0812">Transmembrane</keyword>
<dbReference type="InterPro" id="IPR027417">
    <property type="entry name" value="P-loop_NTPase"/>
</dbReference>
<name>A0A7S3NID0_9STRA</name>
<keyword evidence="5" id="KW-0067">ATP-binding</keyword>
<gene>
    <name evidence="10" type="ORF">ALAG00032_LOCUS10564</name>
</gene>
<feature type="transmembrane region" description="Helical" evidence="8">
    <location>
        <begin position="440"/>
        <end position="466"/>
    </location>
</feature>
<dbReference type="Pfam" id="PF19055">
    <property type="entry name" value="ABC2_membrane_7"/>
    <property type="match status" value="1"/>
</dbReference>
<dbReference type="EMBL" id="HBIJ01015835">
    <property type="protein sequence ID" value="CAE0369800.1"/>
    <property type="molecule type" value="Transcribed_RNA"/>
</dbReference>
<evidence type="ECO:0000256" key="1">
    <source>
        <dbReference type="ARBA" id="ARBA00004141"/>
    </source>
</evidence>
<dbReference type="SUPFAM" id="SSF52540">
    <property type="entry name" value="P-loop containing nucleoside triphosphate hydrolases"/>
    <property type="match status" value="1"/>
</dbReference>
<reference evidence="10" key="1">
    <citation type="submission" date="2021-01" db="EMBL/GenBank/DDBJ databases">
        <authorList>
            <person name="Corre E."/>
            <person name="Pelletier E."/>
            <person name="Niang G."/>
            <person name="Scheremetjew M."/>
            <person name="Finn R."/>
            <person name="Kale V."/>
            <person name="Holt S."/>
            <person name="Cochrane G."/>
            <person name="Meng A."/>
            <person name="Brown T."/>
            <person name="Cohen L."/>
        </authorList>
    </citation>
    <scope>NUCLEOTIDE SEQUENCE</scope>
    <source>
        <strain evidence="10">CCMP1510</strain>
    </source>
</reference>
<evidence type="ECO:0000313" key="10">
    <source>
        <dbReference type="EMBL" id="CAE0369800.1"/>
    </source>
</evidence>
<evidence type="ECO:0000256" key="2">
    <source>
        <dbReference type="ARBA" id="ARBA00022448"/>
    </source>
</evidence>
<comment type="subcellular location">
    <subcellularLocation>
        <location evidence="1">Membrane</location>
        <topology evidence="1">Multi-pass membrane protein</topology>
    </subcellularLocation>
</comment>
<keyword evidence="4" id="KW-0547">Nucleotide-binding</keyword>
<proteinExistence type="predicted"/>
<dbReference type="GO" id="GO:0016887">
    <property type="term" value="F:ATP hydrolysis activity"/>
    <property type="evidence" value="ECO:0007669"/>
    <property type="project" value="InterPro"/>
</dbReference>
<dbReference type="InterPro" id="IPR003439">
    <property type="entry name" value="ABC_transporter-like_ATP-bd"/>
</dbReference>
<dbReference type="Pfam" id="PF01061">
    <property type="entry name" value="ABC2_membrane"/>
    <property type="match status" value="1"/>
</dbReference>
<dbReference type="InterPro" id="IPR050352">
    <property type="entry name" value="ABCG_transporters"/>
</dbReference>
<dbReference type="Pfam" id="PF00005">
    <property type="entry name" value="ABC_tran"/>
    <property type="match status" value="1"/>
</dbReference>
<protein>
    <recommendedName>
        <fullName evidence="9">ABC transporter domain-containing protein</fullName>
    </recommendedName>
</protein>
<evidence type="ECO:0000256" key="4">
    <source>
        <dbReference type="ARBA" id="ARBA00022741"/>
    </source>
</evidence>
<dbReference type="GO" id="GO:0140359">
    <property type="term" value="F:ABC-type transporter activity"/>
    <property type="evidence" value="ECO:0007669"/>
    <property type="project" value="InterPro"/>
</dbReference>
<feature type="transmembrane region" description="Helical" evidence="8">
    <location>
        <begin position="395"/>
        <end position="420"/>
    </location>
</feature>
<dbReference type="GO" id="GO:0005524">
    <property type="term" value="F:ATP binding"/>
    <property type="evidence" value="ECO:0007669"/>
    <property type="project" value="UniProtKB-KW"/>
</dbReference>
<evidence type="ECO:0000256" key="3">
    <source>
        <dbReference type="ARBA" id="ARBA00022692"/>
    </source>
</evidence>
<dbReference type="InterPro" id="IPR003593">
    <property type="entry name" value="AAA+_ATPase"/>
</dbReference>
<dbReference type="Gene3D" id="3.40.50.300">
    <property type="entry name" value="P-loop containing nucleotide triphosphate hydrolases"/>
    <property type="match status" value="1"/>
</dbReference>
<evidence type="ECO:0000256" key="5">
    <source>
        <dbReference type="ARBA" id="ARBA00022840"/>
    </source>
</evidence>
<evidence type="ECO:0000256" key="8">
    <source>
        <dbReference type="SAM" id="Phobius"/>
    </source>
</evidence>
<evidence type="ECO:0000256" key="7">
    <source>
        <dbReference type="ARBA" id="ARBA00023136"/>
    </source>
</evidence>
<dbReference type="PROSITE" id="PS00211">
    <property type="entry name" value="ABC_TRANSPORTER_1"/>
    <property type="match status" value="1"/>
</dbReference>
<dbReference type="AlphaFoldDB" id="A0A7S3NID0"/>
<keyword evidence="2" id="KW-0813">Transport</keyword>
<organism evidence="10">
    <name type="scientific">Aureoumbra lagunensis</name>
    <dbReference type="NCBI Taxonomy" id="44058"/>
    <lineage>
        <taxon>Eukaryota</taxon>
        <taxon>Sar</taxon>
        <taxon>Stramenopiles</taxon>
        <taxon>Ochrophyta</taxon>
        <taxon>Pelagophyceae</taxon>
        <taxon>Pelagomonadales</taxon>
        <taxon>Aureoumbra</taxon>
    </lineage>
</organism>
<dbReference type="InterPro" id="IPR043926">
    <property type="entry name" value="ABCG_dom"/>
</dbReference>
<dbReference type="InterPro" id="IPR017871">
    <property type="entry name" value="ABC_transporter-like_CS"/>
</dbReference>
<evidence type="ECO:0000259" key="9">
    <source>
        <dbReference type="PROSITE" id="PS50893"/>
    </source>
</evidence>
<feature type="transmembrane region" description="Helical" evidence="8">
    <location>
        <begin position="594"/>
        <end position="613"/>
    </location>
</feature>
<dbReference type="PROSITE" id="PS50893">
    <property type="entry name" value="ABC_TRANSPORTER_2"/>
    <property type="match status" value="1"/>
</dbReference>
<dbReference type="PANTHER" id="PTHR48041">
    <property type="entry name" value="ABC TRANSPORTER G FAMILY MEMBER 28"/>
    <property type="match status" value="1"/>
</dbReference>
<dbReference type="GO" id="GO:0016020">
    <property type="term" value="C:membrane"/>
    <property type="evidence" value="ECO:0007669"/>
    <property type="project" value="UniProtKB-SubCell"/>
</dbReference>
<feature type="transmembrane region" description="Helical" evidence="8">
    <location>
        <begin position="478"/>
        <end position="500"/>
    </location>
</feature>
<evidence type="ECO:0000256" key="6">
    <source>
        <dbReference type="ARBA" id="ARBA00022989"/>
    </source>
</evidence>
<dbReference type="SMART" id="SM00382">
    <property type="entry name" value="AAA"/>
    <property type="match status" value="1"/>
</dbReference>
<feature type="transmembrane region" description="Helical" evidence="8">
    <location>
        <begin position="363"/>
        <end position="383"/>
    </location>
</feature>